<keyword evidence="3" id="KW-0732">Signal</keyword>
<evidence type="ECO:0000256" key="2">
    <source>
        <dbReference type="ARBA" id="ARBA00023316"/>
    </source>
</evidence>
<keyword evidence="2 3" id="KW-0961">Cell wall biogenesis/degradation</keyword>
<reference evidence="6 7" key="1">
    <citation type="submission" date="2017-02" db="EMBL/GenBank/DDBJ databases">
        <title>Draft genome sequence of Moraxella pluranimalium CCUG 54913T type strain.</title>
        <authorList>
            <person name="Salva-Serra F."/>
            <person name="Engstrom-Jakobsson H."/>
            <person name="Thorell K."/>
            <person name="Jaen-Luchoro D."/>
            <person name="Gonzales-Siles L."/>
            <person name="Karlsson R."/>
            <person name="Yazdan S."/>
            <person name="Boulund F."/>
            <person name="Johnning A."/>
            <person name="Engstrand L."/>
            <person name="Kristiansson E."/>
            <person name="Moore E."/>
        </authorList>
    </citation>
    <scope>NUCLEOTIDE SEQUENCE [LARGE SCALE GENOMIC DNA]</scope>
    <source>
        <strain evidence="6 7">CCUG 54913</strain>
    </source>
</reference>
<evidence type="ECO:0000256" key="3">
    <source>
        <dbReference type="HAMAP-Rule" id="MF_02071"/>
    </source>
</evidence>
<dbReference type="GO" id="GO:0071555">
    <property type="term" value="P:cell wall organization"/>
    <property type="evidence" value="ECO:0007669"/>
    <property type="project" value="UniProtKB-KW"/>
</dbReference>
<dbReference type="CDD" id="cd22268">
    <property type="entry name" value="DPBB_RlpA-like"/>
    <property type="match status" value="1"/>
</dbReference>
<dbReference type="InterPro" id="IPR009009">
    <property type="entry name" value="RlpA-like_DPBB"/>
</dbReference>
<dbReference type="InterPro" id="IPR036908">
    <property type="entry name" value="RlpA-like_sf"/>
</dbReference>
<keyword evidence="1 3" id="KW-0456">Lyase</keyword>
<dbReference type="SUPFAM" id="SSF50685">
    <property type="entry name" value="Barwin-like endoglucanases"/>
    <property type="match status" value="1"/>
</dbReference>
<dbReference type="AlphaFoldDB" id="A0A1T0CRX1"/>
<comment type="caution">
    <text evidence="6">The sequence shown here is derived from an EMBL/GenBank/DDBJ whole genome shotgun (WGS) entry which is preliminary data.</text>
</comment>
<accession>A0A1T0CRX1</accession>
<dbReference type="EMBL" id="MUYU01000007">
    <property type="protein sequence ID" value="OOS25128.1"/>
    <property type="molecule type" value="Genomic_DNA"/>
</dbReference>
<dbReference type="GO" id="GO:0000270">
    <property type="term" value="P:peptidoglycan metabolic process"/>
    <property type="evidence" value="ECO:0007669"/>
    <property type="project" value="UniProtKB-UniRule"/>
</dbReference>
<dbReference type="PANTHER" id="PTHR34183">
    <property type="entry name" value="ENDOLYTIC PEPTIDOGLYCAN TRANSGLYCOSYLASE RLPA"/>
    <property type="match status" value="1"/>
</dbReference>
<dbReference type="RefSeq" id="WP_078253614.1">
    <property type="nucleotide sequence ID" value="NZ_MUYU01000007.1"/>
</dbReference>
<dbReference type="Gene3D" id="2.40.40.10">
    <property type="entry name" value="RlpA-like domain"/>
    <property type="match status" value="1"/>
</dbReference>
<sequence length="192" mass="20026" precursor="true">MKTISKSLLGLAITVSAGVGVSAHAGDKANSANIDNVLGQLTAQHNNASSLVRQARQPSSLALSSPLMTQNAKTTKKADSDTPVLEKLTAVASSTVNKFKQTGLASWYGRQFHGRKTASGETFDMNAMTAAHSSLPMNCYVRVTNRDNGKSVVVKINDRPSAGSSALSLSYGAAKAIGMTGNTGNVTIERID</sequence>
<protein>
    <recommendedName>
        <fullName evidence="3">Endolytic peptidoglycan transglycosylase RlpA</fullName>
        <ecNumber evidence="3">4.2.2.-</ecNumber>
    </recommendedName>
</protein>
<evidence type="ECO:0000256" key="1">
    <source>
        <dbReference type="ARBA" id="ARBA00023239"/>
    </source>
</evidence>
<feature type="chain" id="PRO_5013416068" description="Endolytic peptidoglycan transglycosylase RlpA" evidence="3">
    <location>
        <begin position="26"/>
        <end position="192"/>
    </location>
</feature>
<feature type="domain" description="RlpA-like protein double-psi beta-barrel" evidence="5">
    <location>
        <begin position="101"/>
        <end position="188"/>
    </location>
</feature>
<dbReference type="InterPro" id="IPR034718">
    <property type="entry name" value="RlpA"/>
</dbReference>
<comment type="similarity">
    <text evidence="3 4">Belongs to the RlpA family.</text>
</comment>
<gene>
    <name evidence="3" type="primary">rlpA</name>
    <name evidence="6" type="ORF">B0680_03245</name>
</gene>
<dbReference type="GO" id="GO:0008932">
    <property type="term" value="F:lytic endotransglycosylase activity"/>
    <property type="evidence" value="ECO:0007669"/>
    <property type="project" value="UniProtKB-UniRule"/>
</dbReference>
<dbReference type="Pfam" id="PF03330">
    <property type="entry name" value="DPBB_1"/>
    <property type="match status" value="1"/>
</dbReference>
<evidence type="ECO:0000256" key="4">
    <source>
        <dbReference type="RuleBase" id="RU003495"/>
    </source>
</evidence>
<evidence type="ECO:0000259" key="5">
    <source>
        <dbReference type="Pfam" id="PF03330"/>
    </source>
</evidence>
<proteinExistence type="inferred from homology"/>
<dbReference type="PANTHER" id="PTHR34183:SF1">
    <property type="entry name" value="ENDOLYTIC PEPTIDOGLYCAN TRANSGLYCOSYLASE RLPA"/>
    <property type="match status" value="1"/>
</dbReference>
<dbReference type="EC" id="4.2.2.-" evidence="3"/>
<evidence type="ECO:0000313" key="6">
    <source>
        <dbReference type="EMBL" id="OOS25128.1"/>
    </source>
</evidence>
<dbReference type="OrthoDB" id="9779128at2"/>
<comment type="function">
    <text evidence="3">Lytic transglycosylase with a strong preference for naked glycan strands that lack stem peptides.</text>
</comment>
<name>A0A1T0CRX1_9GAMM</name>
<dbReference type="HAMAP" id="MF_02071">
    <property type="entry name" value="RlpA"/>
    <property type="match status" value="1"/>
</dbReference>
<feature type="signal peptide" evidence="3">
    <location>
        <begin position="1"/>
        <end position="25"/>
    </location>
</feature>
<evidence type="ECO:0000313" key="7">
    <source>
        <dbReference type="Proteomes" id="UP000189800"/>
    </source>
</evidence>
<keyword evidence="7" id="KW-1185">Reference proteome</keyword>
<organism evidence="6 7">
    <name type="scientific">Moraxella pluranimalium</name>
    <dbReference type="NCBI Taxonomy" id="470453"/>
    <lineage>
        <taxon>Bacteria</taxon>
        <taxon>Pseudomonadati</taxon>
        <taxon>Pseudomonadota</taxon>
        <taxon>Gammaproteobacteria</taxon>
        <taxon>Moraxellales</taxon>
        <taxon>Moraxellaceae</taxon>
        <taxon>Moraxella</taxon>
    </lineage>
</organism>
<dbReference type="NCBIfam" id="TIGR00413">
    <property type="entry name" value="rlpA"/>
    <property type="match status" value="1"/>
</dbReference>
<dbReference type="InterPro" id="IPR012997">
    <property type="entry name" value="RplA"/>
</dbReference>
<dbReference type="Proteomes" id="UP000189800">
    <property type="component" value="Unassembled WGS sequence"/>
</dbReference>